<dbReference type="Proteomes" id="UP001273209">
    <property type="component" value="Unassembled WGS sequence"/>
</dbReference>
<sequence>MASTCGSTCPTENGFFANDLNLGGSAILLAVFAFLTPVTYYLGYRFRTPGFSALMATGLSFEVFGFLGRVLLHESRDRQGYFALTLLGSTLGPVFMSGAMTSILPHLLVIYGQGHDRCQSILTTSFLFGLFIVSLILDIVGTVFVAYGYGGVSRDRSADIIAGGLGAQALSLFAIMGVHGGSISSTLCTDDISDIRDDWWSEWYAVPERARFHDYERTGPIPRLSPLDGRTPWCRFWAIMGRNIFSIPKAPGPTSSTITNII</sequence>
<comment type="subcellular location">
    <subcellularLocation>
        <location evidence="1">Membrane</location>
        <topology evidence="1">Multi-pass membrane protein</topology>
    </subcellularLocation>
</comment>
<evidence type="ECO:0000256" key="3">
    <source>
        <dbReference type="ARBA" id="ARBA00022989"/>
    </source>
</evidence>
<dbReference type="PANTHER" id="PTHR31465">
    <property type="entry name" value="PROTEIN RTA1-RELATED"/>
    <property type="match status" value="1"/>
</dbReference>
<proteinExistence type="predicted"/>
<protein>
    <submittedName>
        <fullName evidence="6">Uncharacterized protein</fullName>
    </submittedName>
</protein>
<dbReference type="InterPro" id="IPR007568">
    <property type="entry name" value="RTA1"/>
</dbReference>
<dbReference type="EMBL" id="JAWRVG010000043">
    <property type="protein sequence ID" value="KAK4065161.1"/>
    <property type="molecule type" value="Genomic_DNA"/>
</dbReference>
<keyword evidence="3 5" id="KW-1133">Transmembrane helix</keyword>
<feature type="transmembrane region" description="Helical" evidence="5">
    <location>
        <begin position="22"/>
        <end position="44"/>
    </location>
</feature>
<dbReference type="AlphaFoldDB" id="A0AAE1IA46"/>
<gene>
    <name evidence="6" type="ORF">Triagg1_8600</name>
</gene>
<evidence type="ECO:0000256" key="4">
    <source>
        <dbReference type="ARBA" id="ARBA00023136"/>
    </source>
</evidence>
<evidence type="ECO:0000313" key="7">
    <source>
        <dbReference type="Proteomes" id="UP001273209"/>
    </source>
</evidence>
<keyword evidence="7" id="KW-1185">Reference proteome</keyword>
<dbReference type="GO" id="GO:0000324">
    <property type="term" value="C:fungal-type vacuole"/>
    <property type="evidence" value="ECO:0007669"/>
    <property type="project" value="TreeGrafter"/>
</dbReference>
<dbReference type="PANTHER" id="PTHR31465:SF9">
    <property type="entry name" value="SPHINGOID LONG-CHAIN BASE TRANSPORTER RSB1"/>
    <property type="match status" value="1"/>
</dbReference>
<comment type="caution">
    <text evidence="6">The sequence shown here is derived from an EMBL/GenBank/DDBJ whole genome shotgun (WGS) entry which is preliminary data.</text>
</comment>
<dbReference type="Pfam" id="PF04479">
    <property type="entry name" value="RTA1"/>
    <property type="match status" value="1"/>
</dbReference>
<reference evidence="6" key="1">
    <citation type="submission" date="2023-11" db="EMBL/GenBank/DDBJ databases">
        <title>The genome sequences of three competitors of mushroom-forming fungi.</title>
        <authorList>
            <person name="Beijen E."/>
            <person name="Ohm R.A."/>
        </authorList>
    </citation>
    <scope>NUCLEOTIDE SEQUENCE</scope>
    <source>
        <strain evidence="6">CBS 100526</strain>
    </source>
</reference>
<dbReference type="GO" id="GO:0005886">
    <property type="term" value="C:plasma membrane"/>
    <property type="evidence" value="ECO:0007669"/>
    <property type="project" value="TreeGrafter"/>
</dbReference>
<dbReference type="GeneID" id="87923370"/>
<evidence type="ECO:0000256" key="1">
    <source>
        <dbReference type="ARBA" id="ARBA00004141"/>
    </source>
</evidence>
<evidence type="ECO:0000256" key="2">
    <source>
        <dbReference type="ARBA" id="ARBA00022692"/>
    </source>
</evidence>
<keyword evidence="2 5" id="KW-0812">Transmembrane</keyword>
<organism evidence="6 7">
    <name type="scientific">Trichoderma aggressivum f. europaeum</name>
    <dbReference type="NCBI Taxonomy" id="173218"/>
    <lineage>
        <taxon>Eukaryota</taxon>
        <taxon>Fungi</taxon>
        <taxon>Dikarya</taxon>
        <taxon>Ascomycota</taxon>
        <taxon>Pezizomycotina</taxon>
        <taxon>Sordariomycetes</taxon>
        <taxon>Hypocreomycetidae</taxon>
        <taxon>Hypocreales</taxon>
        <taxon>Hypocreaceae</taxon>
        <taxon>Trichoderma</taxon>
    </lineage>
</organism>
<feature type="transmembrane region" description="Helical" evidence="5">
    <location>
        <begin position="51"/>
        <end position="72"/>
    </location>
</feature>
<name>A0AAE1IA46_9HYPO</name>
<accession>A0AAE1IA46</accession>
<keyword evidence="4 5" id="KW-0472">Membrane</keyword>
<evidence type="ECO:0000256" key="5">
    <source>
        <dbReference type="SAM" id="Phobius"/>
    </source>
</evidence>
<dbReference type="RefSeq" id="XP_062752410.1">
    <property type="nucleotide sequence ID" value="XM_062903465.1"/>
</dbReference>
<feature type="transmembrane region" description="Helical" evidence="5">
    <location>
        <begin position="124"/>
        <end position="148"/>
    </location>
</feature>
<evidence type="ECO:0000313" key="6">
    <source>
        <dbReference type="EMBL" id="KAK4065161.1"/>
    </source>
</evidence>
<feature type="transmembrane region" description="Helical" evidence="5">
    <location>
        <begin position="92"/>
        <end position="112"/>
    </location>
</feature>
<feature type="transmembrane region" description="Helical" evidence="5">
    <location>
        <begin position="160"/>
        <end position="178"/>
    </location>
</feature>